<proteinExistence type="predicted"/>
<accession>D3PV06</accession>
<dbReference type="EMBL" id="CP001778">
    <property type="protein sequence ID" value="ADD45030.1"/>
    <property type="molecule type" value="Genomic_DNA"/>
</dbReference>
<reference evidence="1 2" key="1">
    <citation type="journal article" date="2009" name="Stand. Genomic Sci.">
        <title>Complete genome sequence of Stackebrandtia nassauensis type strain (LLR-40K-21).</title>
        <authorList>
            <person name="Munk C."/>
            <person name="Lapidus A."/>
            <person name="Copeland A."/>
            <person name="Jando M."/>
            <person name="Mayilraj S."/>
            <person name="Glavina Del Rio T."/>
            <person name="Nolan M."/>
            <person name="Chen F."/>
            <person name="Lucas S."/>
            <person name="Tice H."/>
            <person name="Cheng J.F."/>
            <person name="Han C."/>
            <person name="Detter J.C."/>
            <person name="Bruce D."/>
            <person name="Goodwin L."/>
            <person name="Chain P."/>
            <person name="Pitluck S."/>
            <person name="Goker M."/>
            <person name="Ovchinikova G."/>
            <person name="Pati A."/>
            <person name="Ivanova N."/>
            <person name="Mavromatis K."/>
            <person name="Chen A."/>
            <person name="Palaniappan K."/>
            <person name="Land M."/>
            <person name="Hauser L."/>
            <person name="Chang Y.J."/>
            <person name="Jeffries C.D."/>
            <person name="Bristow J."/>
            <person name="Eisen J.A."/>
            <person name="Markowitz V."/>
            <person name="Hugenholtz P."/>
            <person name="Kyrpides N.C."/>
            <person name="Klenk H.P."/>
        </authorList>
    </citation>
    <scope>NUCLEOTIDE SEQUENCE [LARGE SCALE GENOMIC DNA]</scope>
    <source>
        <strain evidence="2">DSM 44728 / CIP 108903 / NRRL B-16338 / NBRC 102104 / LLR-40K-21</strain>
    </source>
</reference>
<dbReference type="KEGG" id="sna:Snas_5398"/>
<dbReference type="AlphaFoldDB" id="D3PV06"/>
<dbReference type="InterPro" id="IPR012340">
    <property type="entry name" value="NA-bd_OB-fold"/>
</dbReference>
<dbReference type="HOGENOM" id="CLU_2156812_0_0_11"/>
<gene>
    <name evidence="1" type="ordered locus">Snas_5398</name>
</gene>
<evidence type="ECO:0000313" key="2">
    <source>
        <dbReference type="Proteomes" id="UP000000844"/>
    </source>
</evidence>
<name>D3PV06_STANL</name>
<dbReference type="Proteomes" id="UP000000844">
    <property type="component" value="Chromosome"/>
</dbReference>
<sequence>MKPKTTTVTVTGALAREPIARTTDTGGVVTSLRLVRVNSRALAHGVHITDATSMVDVEFDGELDPFWASFVDVGDPVHVTDATVIRPPAGSKAALLRTDIKSVSYRPSFAD</sequence>
<dbReference type="Gene3D" id="2.40.50.140">
    <property type="entry name" value="Nucleic acid-binding proteins"/>
    <property type="match status" value="1"/>
</dbReference>
<keyword evidence="2" id="KW-1185">Reference proteome</keyword>
<evidence type="ECO:0000313" key="1">
    <source>
        <dbReference type="EMBL" id="ADD45030.1"/>
    </source>
</evidence>
<dbReference type="RefSeq" id="WP_013020601.1">
    <property type="nucleotide sequence ID" value="NC_013947.1"/>
</dbReference>
<dbReference type="SUPFAM" id="SSF50249">
    <property type="entry name" value="Nucleic acid-binding proteins"/>
    <property type="match status" value="1"/>
</dbReference>
<protein>
    <submittedName>
        <fullName evidence="1">Uncharacterized protein</fullName>
    </submittedName>
</protein>
<organism evidence="1 2">
    <name type="scientific">Stackebrandtia nassauensis (strain DSM 44728 / CIP 108903 / NRRL B-16338 / NBRC 102104 / LLR-40K-21)</name>
    <dbReference type="NCBI Taxonomy" id="446470"/>
    <lineage>
        <taxon>Bacteria</taxon>
        <taxon>Bacillati</taxon>
        <taxon>Actinomycetota</taxon>
        <taxon>Actinomycetes</taxon>
        <taxon>Glycomycetales</taxon>
        <taxon>Glycomycetaceae</taxon>
        <taxon>Stackebrandtia</taxon>
    </lineage>
</organism>